<feature type="domain" description="DUF302" evidence="1">
    <location>
        <begin position="76"/>
        <end position="130"/>
    </location>
</feature>
<accession>E8V392</accession>
<dbReference type="CDD" id="cd14797">
    <property type="entry name" value="DUF302"/>
    <property type="match status" value="1"/>
</dbReference>
<proteinExistence type="predicted"/>
<reference evidence="2 3" key="1">
    <citation type="journal article" date="2012" name="Stand. Genomic Sci.">
        <title>Complete genome sequence of Terriglobus saanensis type strain SP1PR4(T), an Acidobacteria from tundra soil.</title>
        <authorList>
            <person name="Rawat S.R."/>
            <person name="Mannisto M.K."/>
            <person name="Starovoytov V."/>
            <person name="Goodwin L."/>
            <person name="Nolan M."/>
            <person name="Hauser L."/>
            <person name="Land M."/>
            <person name="Davenport K.W."/>
            <person name="Woyke T."/>
            <person name="Haggblom M.M."/>
        </authorList>
    </citation>
    <scope>NUCLEOTIDE SEQUENCE</scope>
    <source>
        <strain evidence="3">ATCC BAA-1853 / DSM 23119 / SP1PR4</strain>
    </source>
</reference>
<sequence length="169" mass="18858">MNIATQTAHQFTGVRLQIDSPLAFDEVLRRLHEQTGESTVPLINEIAANSVSSQEFDAEVTRRFVGRSGFMIFAKIEHSTWISRYGINRRVLRIILGNPLFAITMMREDISAGLFAPVETLLVENEPGSTLYFVRPSTLMVTVDNPPLQVAALELDRKLELLVSSITGL</sequence>
<dbReference type="InterPro" id="IPR035923">
    <property type="entry name" value="TT1751-like_sf"/>
</dbReference>
<dbReference type="Gene3D" id="3.30.310.70">
    <property type="entry name" value="TT1751-like domain"/>
    <property type="match status" value="1"/>
</dbReference>
<dbReference type="SUPFAM" id="SSF103247">
    <property type="entry name" value="TT1751-like"/>
    <property type="match status" value="1"/>
</dbReference>
<gene>
    <name evidence="2" type="ordered locus">AciPR4_1637</name>
</gene>
<dbReference type="InterPro" id="IPR005180">
    <property type="entry name" value="DUF302"/>
</dbReference>
<dbReference type="AlphaFoldDB" id="E8V392"/>
<dbReference type="Proteomes" id="UP000006844">
    <property type="component" value="Chromosome"/>
</dbReference>
<dbReference type="HOGENOM" id="CLU_105954_1_0_0"/>
<dbReference type="EMBL" id="CP002467">
    <property type="protein sequence ID" value="ADV82449.1"/>
    <property type="molecule type" value="Genomic_DNA"/>
</dbReference>
<evidence type="ECO:0000313" key="3">
    <source>
        <dbReference type="Proteomes" id="UP000006844"/>
    </source>
</evidence>
<keyword evidence="3" id="KW-1185">Reference proteome</keyword>
<dbReference type="STRING" id="401053.AciPR4_1637"/>
<evidence type="ECO:0000259" key="1">
    <source>
        <dbReference type="Pfam" id="PF03625"/>
    </source>
</evidence>
<evidence type="ECO:0000313" key="2">
    <source>
        <dbReference type="EMBL" id="ADV82449.1"/>
    </source>
</evidence>
<dbReference type="Pfam" id="PF03625">
    <property type="entry name" value="DUF302"/>
    <property type="match status" value="1"/>
</dbReference>
<protein>
    <recommendedName>
        <fullName evidence="1">DUF302 domain-containing protein</fullName>
    </recommendedName>
</protein>
<dbReference type="RefSeq" id="WP_013568182.1">
    <property type="nucleotide sequence ID" value="NC_014963.1"/>
</dbReference>
<dbReference type="eggNOG" id="COG3439">
    <property type="taxonomic scope" value="Bacteria"/>
</dbReference>
<organism evidence="2 3">
    <name type="scientific">Terriglobus saanensis (strain ATCC BAA-1853 / DSM 23119 / SP1PR4)</name>
    <dbReference type="NCBI Taxonomy" id="401053"/>
    <lineage>
        <taxon>Bacteria</taxon>
        <taxon>Pseudomonadati</taxon>
        <taxon>Acidobacteriota</taxon>
        <taxon>Terriglobia</taxon>
        <taxon>Terriglobales</taxon>
        <taxon>Acidobacteriaceae</taxon>
        <taxon>Terriglobus</taxon>
    </lineage>
</organism>
<dbReference type="OrthoDB" id="121208at2"/>
<name>E8V392_TERSS</name>
<dbReference type="KEGG" id="tsa:AciPR4_1637"/>